<keyword evidence="1" id="KW-0812">Transmembrane</keyword>
<feature type="transmembrane region" description="Helical" evidence="1">
    <location>
        <begin position="133"/>
        <end position="156"/>
    </location>
</feature>
<feature type="transmembrane region" description="Helical" evidence="1">
    <location>
        <begin position="62"/>
        <end position="86"/>
    </location>
</feature>
<dbReference type="Proteomes" id="UP000076532">
    <property type="component" value="Unassembled WGS sequence"/>
</dbReference>
<protein>
    <recommendedName>
        <fullName evidence="2">DUF6533 domain-containing protein</fullName>
    </recommendedName>
</protein>
<feature type="transmembrane region" description="Helical" evidence="1">
    <location>
        <begin position="251"/>
        <end position="270"/>
    </location>
</feature>
<proteinExistence type="predicted"/>
<evidence type="ECO:0000259" key="2">
    <source>
        <dbReference type="Pfam" id="PF20151"/>
    </source>
</evidence>
<dbReference type="EMBL" id="KV417675">
    <property type="protein sequence ID" value="KZP10683.1"/>
    <property type="molecule type" value="Genomic_DNA"/>
</dbReference>
<keyword evidence="1" id="KW-0472">Membrane</keyword>
<sequence length="313" mass="34270">MEAAFIPAQDLARDATMTDVILPLQQTQIATYLVLGALTAATWDWMISLAEEYRVVKRCGRSTAVLAYFLARTSPLILCVLVLIFYTGIPNGDGCSDIFRETGIMVAIGNGSKAYLFLLRVRAVYQNSKLVKFWVGGGVFVLVGIRLAGVFLVHISPLGPGSCAVTEVGSLSAICLWFNWVYDTCIFVAISVRLNSHAMSTTNSGIIPLIRGYGLPRTMRLFLQDGQFYYFTVIASMLLAAILAVEPTVSPIYQAVFTIPAIAIESNMVCRMFRAMIIRSLDVDLNGPLAPAEVSGFELDTALELDIRTRDVE</sequence>
<evidence type="ECO:0000313" key="4">
    <source>
        <dbReference type="Proteomes" id="UP000076532"/>
    </source>
</evidence>
<name>A0A165ZKF6_9AGAM</name>
<dbReference type="InterPro" id="IPR045340">
    <property type="entry name" value="DUF6533"/>
</dbReference>
<reference evidence="3 4" key="1">
    <citation type="journal article" date="2016" name="Mol. Biol. Evol.">
        <title>Comparative Genomics of Early-Diverging Mushroom-Forming Fungi Provides Insights into the Origins of Lignocellulose Decay Capabilities.</title>
        <authorList>
            <person name="Nagy L.G."/>
            <person name="Riley R."/>
            <person name="Tritt A."/>
            <person name="Adam C."/>
            <person name="Daum C."/>
            <person name="Floudas D."/>
            <person name="Sun H."/>
            <person name="Yadav J.S."/>
            <person name="Pangilinan J."/>
            <person name="Larsson K.H."/>
            <person name="Matsuura K."/>
            <person name="Barry K."/>
            <person name="Labutti K."/>
            <person name="Kuo R."/>
            <person name="Ohm R.A."/>
            <person name="Bhattacharya S.S."/>
            <person name="Shirouzu T."/>
            <person name="Yoshinaga Y."/>
            <person name="Martin F.M."/>
            <person name="Grigoriev I.V."/>
            <person name="Hibbett D.S."/>
        </authorList>
    </citation>
    <scope>NUCLEOTIDE SEQUENCE [LARGE SCALE GENOMIC DNA]</scope>
    <source>
        <strain evidence="3 4">CBS 109695</strain>
    </source>
</reference>
<dbReference type="Pfam" id="PF20151">
    <property type="entry name" value="DUF6533"/>
    <property type="match status" value="1"/>
</dbReference>
<evidence type="ECO:0000313" key="3">
    <source>
        <dbReference type="EMBL" id="KZP10683.1"/>
    </source>
</evidence>
<evidence type="ECO:0000256" key="1">
    <source>
        <dbReference type="SAM" id="Phobius"/>
    </source>
</evidence>
<organism evidence="3 4">
    <name type="scientific">Athelia psychrophila</name>
    <dbReference type="NCBI Taxonomy" id="1759441"/>
    <lineage>
        <taxon>Eukaryota</taxon>
        <taxon>Fungi</taxon>
        <taxon>Dikarya</taxon>
        <taxon>Basidiomycota</taxon>
        <taxon>Agaricomycotina</taxon>
        <taxon>Agaricomycetes</taxon>
        <taxon>Agaricomycetidae</taxon>
        <taxon>Atheliales</taxon>
        <taxon>Atheliaceae</taxon>
        <taxon>Athelia</taxon>
    </lineage>
</organism>
<accession>A0A165ZKF6</accession>
<feature type="domain" description="DUF6533" evidence="2">
    <location>
        <begin position="32"/>
        <end position="77"/>
    </location>
</feature>
<dbReference type="AlphaFoldDB" id="A0A165ZKF6"/>
<keyword evidence="4" id="KW-1185">Reference proteome</keyword>
<gene>
    <name evidence="3" type="ORF">FIBSPDRAFT_1051179</name>
</gene>
<feature type="transmembrane region" description="Helical" evidence="1">
    <location>
        <begin position="98"/>
        <end position="121"/>
    </location>
</feature>
<keyword evidence="1" id="KW-1133">Transmembrane helix</keyword>
<feature type="transmembrane region" description="Helical" evidence="1">
    <location>
        <begin position="168"/>
        <end position="190"/>
    </location>
</feature>
<feature type="transmembrane region" description="Helical" evidence="1">
    <location>
        <begin position="228"/>
        <end position="245"/>
    </location>
</feature>